<dbReference type="VEuPathDB" id="FungiDB:ZTRI_1.1971"/>
<dbReference type="EMBL" id="CM001196">
    <property type="protein sequence ID" value="EGP91885.1"/>
    <property type="molecule type" value="Genomic_DNA"/>
</dbReference>
<reference evidence="2 3" key="1">
    <citation type="journal article" date="2011" name="PLoS Genet.">
        <title>Finished genome of the fungal wheat pathogen Mycosphaerella graminicola reveals dispensome structure, chromosome plasticity, and stealth pathogenesis.</title>
        <authorList>
            <person name="Goodwin S.B."/>
            <person name="Ben M'barek S."/>
            <person name="Dhillon B."/>
            <person name="Wittenberg A.H.J."/>
            <person name="Crane C.F."/>
            <person name="Hane J.K."/>
            <person name="Foster A.J."/>
            <person name="Van der Lee T.A.J."/>
            <person name="Grimwood J."/>
            <person name="Aerts A."/>
            <person name="Antoniw J."/>
            <person name="Bailey A."/>
            <person name="Bluhm B."/>
            <person name="Bowler J."/>
            <person name="Bristow J."/>
            <person name="van der Burgt A."/>
            <person name="Canto-Canche B."/>
            <person name="Churchill A.C.L."/>
            <person name="Conde-Ferraez L."/>
            <person name="Cools H.J."/>
            <person name="Coutinho P.M."/>
            <person name="Csukai M."/>
            <person name="Dehal P."/>
            <person name="De Wit P."/>
            <person name="Donzelli B."/>
            <person name="van de Geest H.C."/>
            <person name="van Ham R.C.H.J."/>
            <person name="Hammond-Kosack K.E."/>
            <person name="Henrissat B."/>
            <person name="Kilian A."/>
            <person name="Kobayashi A.K."/>
            <person name="Koopmann E."/>
            <person name="Kourmpetis Y."/>
            <person name="Kuzniar A."/>
            <person name="Lindquist E."/>
            <person name="Lombard V."/>
            <person name="Maliepaard C."/>
            <person name="Martins N."/>
            <person name="Mehrabi R."/>
            <person name="Nap J.P.H."/>
            <person name="Ponomarenko A."/>
            <person name="Rudd J.J."/>
            <person name="Salamov A."/>
            <person name="Schmutz J."/>
            <person name="Schouten H.J."/>
            <person name="Shapiro H."/>
            <person name="Stergiopoulos I."/>
            <person name="Torriani S.F.F."/>
            <person name="Tu H."/>
            <person name="de Vries R.P."/>
            <person name="Waalwijk C."/>
            <person name="Ware S.B."/>
            <person name="Wiebenga A."/>
            <person name="Zwiers L.-H."/>
            <person name="Oliver R.P."/>
            <person name="Grigoriev I.V."/>
            <person name="Kema G.H.J."/>
        </authorList>
    </citation>
    <scope>NUCLEOTIDE SEQUENCE [LARGE SCALE GENOMIC DNA]</scope>
    <source>
        <strain evidence="3">CBS 115943 / IPO323</strain>
    </source>
</reference>
<name>F9X1H6_ZYMTI</name>
<evidence type="ECO:0000313" key="2">
    <source>
        <dbReference type="EMBL" id="EGP91885.1"/>
    </source>
</evidence>
<dbReference type="Proteomes" id="UP000008062">
    <property type="component" value="Chromosome 1"/>
</dbReference>
<dbReference type="STRING" id="336722.F9X1H6"/>
<dbReference type="GeneID" id="13398251"/>
<gene>
    <name evidence="2" type="ORF">MYCGRDRAFT_107737</name>
</gene>
<protein>
    <recommendedName>
        <fullName evidence="4">Fungal N-terminal domain-containing protein</fullName>
    </recommendedName>
</protein>
<dbReference type="OrthoDB" id="7464126at2759"/>
<evidence type="ECO:0000313" key="3">
    <source>
        <dbReference type="Proteomes" id="UP000008062"/>
    </source>
</evidence>
<evidence type="ECO:0000256" key="1">
    <source>
        <dbReference type="SAM" id="MobiDB-lite"/>
    </source>
</evidence>
<evidence type="ECO:0008006" key="4">
    <source>
        <dbReference type="Google" id="ProtNLM"/>
    </source>
</evidence>
<sequence>MSFGFSPSDIVTLVNLAHKTYRGWKTACGDYADITSSLDGLLVLLERIENEAEQPHTALIRSRKDRDNVRDIISACTATIQELSSIISRYRSLGLGKSREKNWEKICFGSKNLDSLKAKLLQHHSALSAYLSAVGLSSLTRIEQDLHALPDKIQKTVDGLAAEIRAGRREGSVMTTYDDDEKDVWRQFRRELIGDGLRSSFVHRYKPQIRRYLRDLAGDGLLEEAELTSEGHEIPRGSPPSHWTQREDKSPTRENISLLTPRCQTTCETDSEGDKCEREACSHDVLAMECGNSTPVSEERPTIAGATLAMDLTHHYLRLSPETRLETQKRQD</sequence>
<dbReference type="RefSeq" id="XP_003856909.1">
    <property type="nucleotide sequence ID" value="XM_003856861.1"/>
</dbReference>
<proteinExistence type="predicted"/>
<feature type="region of interest" description="Disordered" evidence="1">
    <location>
        <begin position="227"/>
        <end position="254"/>
    </location>
</feature>
<accession>F9X1H6</accession>
<keyword evidence="3" id="KW-1185">Reference proteome</keyword>
<dbReference type="AlphaFoldDB" id="F9X1H6"/>
<dbReference type="eggNOG" id="ENOG502SMNJ">
    <property type="taxonomic scope" value="Eukaryota"/>
</dbReference>
<organism evidence="2 3">
    <name type="scientific">Zymoseptoria tritici (strain CBS 115943 / IPO323)</name>
    <name type="common">Speckled leaf blotch fungus</name>
    <name type="synonym">Septoria tritici</name>
    <dbReference type="NCBI Taxonomy" id="336722"/>
    <lineage>
        <taxon>Eukaryota</taxon>
        <taxon>Fungi</taxon>
        <taxon>Dikarya</taxon>
        <taxon>Ascomycota</taxon>
        <taxon>Pezizomycotina</taxon>
        <taxon>Dothideomycetes</taxon>
        <taxon>Dothideomycetidae</taxon>
        <taxon>Mycosphaerellales</taxon>
        <taxon>Mycosphaerellaceae</taxon>
        <taxon>Zymoseptoria</taxon>
    </lineage>
</organism>
<dbReference type="KEGG" id="ztr:MYCGRDRAFT_107737"/>
<dbReference type="HOGENOM" id="CLU_837317_0_0_1"/>
<dbReference type="InParanoid" id="F9X1H6"/>